<evidence type="ECO:0000256" key="3">
    <source>
        <dbReference type="SAM" id="SignalP"/>
    </source>
</evidence>
<dbReference type="Proteomes" id="UP000001554">
    <property type="component" value="Chromosome 4"/>
</dbReference>
<dbReference type="OMA" id="CPRTHFT"/>
<evidence type="ECO:0000259" key="4">
    <source>
        <dbReference type="PROSITE" id="PS50022"/>
    </source>
</evidence>
<dbReference type="Gene3D" id="4.10.400.10">
    <property type="entry name" value="Low-density Lipoprotein Receptor"/>
    <property type="match status" value="2"/>
</dbReference>
<dbReference type="SUPFAM" id="SSF57424">
    <property type="entry name" value="LDL receptor-like module"/>
    <property type="match status" value="2"/>
</dbReference>
<dbReference type="PRINTS" id="PR00261">
    <property type="entry name" value="LDLRECEPTOR"/>
</dbReference>
<proteinExistence type="predicted"/>
<keyword evidence="1 2" id="KW-1015">Disulfide bond</keyword>
<feature type="domain" description="F5/8 type C" evidence="4">
    <location>
        <begin position="42"/>
        <end position="231"/>
    </location>
</feature>
<name>A0A9J7MND4_BRAFL</name>
<dbReference type="SMART" id="SM00192">
    <property type="entry name" value="LDLa"/>
    <property type="match status" value="2"/>
</dbReference>
<reference evidence="5" key="1">
    <citation type="journal article" date="2020" name="Nat. Ecol. Evol.">
        <title>Deeply conserved synteny resolves early events in vertebrate evolution.</title>
        <authorList>
            <person name="Simakov O."/>
            <person name="Marletaz F."/>
            <person name="Yue J.X."/>
            <person name="O'Connell B."/>
            <person name="Jenkins J."/>
            <person name="Brandt A."/>
            <person name="Calef R."/>
            <person name="Tung C.H."/>
            <person name="Huang T.K."/>
            <person name="Schmutz J."/>
            <person name="Satoh N."/>
            <person name="Yu J.K."/>
            <person name="Putnam N.H."/>
            <person name="Green R.E."/>
            <person name="Rokhsar D.S."/>
        </authorList>
    </citation>
    <scope>NUCLEOTIDE SEQUENCE [LARGE SCALE GENOMIC DNA]</scope>
    <source>
        <strain evidence="5">S238N-H82</strain>
    </source>
</reference>
<feature type="disulfide bond" evidence="2">
    <location>
        <begin position="268"/>
        <end position="286"/>
    </location>
</feature>
<dbReference type="Gene3D" id="2.60.120.260">
    <property type="entry name" value="Galactose-binding domain-like"/>
    <property type="match status" value="1"/>
</dbReference>
<dbReference type="SUPFAM" id="SSF49785">
    <property type="entry name" value="Galactose-binding domain-like"/>
    <property type="match status" value="1"/>
</dbReference>
<dbReference type="PROSITE" id="PS01209">
    <property type="entry name" value="LDLRA_1"/>
    <property type="match status" value="1"/>
</dbReference>
<evidence type="ECO:0000313" key="6">
    <source>
        <dbReference type="RefSeq" id="XP_035673144.1"/>
    </source>
</evidence>
<protein>
    <submittedName>
        <fullName evidence="6">Uncharacterized protein LOC118413723</fullName>
    </submittedName>
</protein>
<dbReference type="InterPro" id="IPR023415">
    <property type="entry name" value="LDLR_class-A_CS"/>
</dbReference>
<dbReference type="CDD" id="cd00112">
    <property type="entry name" value="LDLa"/>
    <property type="match status" value="1"/>
</dbReference>
<dbReference type="AlphaFoldDB" id="A0A9J7MND4"/>
<dbReference type="SMART" id="SM00231">
    <property type="entry name" value="FA58C"/>
    <property type="match status" value="1"/>
</dbReference>
<dbReference type="OrthoDB" id="5967907at2759"/>
<dbReference type="InterPro" id="IPR036055">
    <property type="entry name" value="LDL_receptor-like_sf"/>
</dbReference>
<dbReference type="KEGG" id="bfo:118413723"/>
<dbReference type="PANTHER" id="PTHR24543">
    <property type="entry name" value="MULTICOPPER OXIDASE-RELATED"/>
    <property type="match status" value="1"/>
</dbReference>
<feature type="disulfide bond" evidence="2">
    <location>
        <begin position="261"/>
        <end position="273"/>
    </location>
</feature>
<evidence type="ECO:0000256" key="2">
    <source>
        <dbReference type="PROSITE-ProRule" id="PRU00124"/>
    </source>
</evidence>
<sequence>MWWPAGSKSRTMALCLCAFVALIACVRSQLLSERRFIYIEQDRICDLGMESGVILNEQITAWSYQDYYNRPAMARIHERGWISGISLDEWGFRDWFYSSLPNWMSNVPWEEWDGLEWLQIDMWLSTEITGIATWGHRDKDYAVTAYTLQYGENITALKPYKNGTSEDTPEHIFFGNEGWTTNMGKEDAVRHTLDYPFVTQIIRIYPVDWIGKNETGVQHTPPAMRLELYGFRLQNDVPDLDAYDPYKAVLKSDKLRPGPPCPRTHFTCSDLSCVLDVFKCDGRNDCPDGEDEEECPSTGCAPFSFECGSRGKTECVSLSFFCDFNLQCSNRRDELHCG</sequence>
<dbReference type="GeneID" id="118413723"/>
<dbReference type="InterPro" id="IPR008979">
    <property type="entry name" value="Galactose-bd-like_sf"/>
</dbReference>
<feature type="disulfide bond" evidence="2">
    <location>
        <begin position="322"/>
        <end position="337"/>
    </location>
</feature>
<organism evidence="5 6">
    <name type="scientific">Branchiostoma floridae</name>
    <name type="common">Florida lancelet</name>
    <name type="synonym">Amphioxus</name>
    <dbReference type="NCBI Taxonomy" id="7739"/>
    <lineage>
        <taxon>Eukaryota</taxon>
        <taxon>Metazoa</taxon>
        <taxon>Chordata</taxon>
        <taxon>Cephalochordata</taxon>
        <taxon>Leptocardii</taxon>
        <taxon>Amphioxiformes</taxon>
        <taxon>Branchiostomatidae</taxon>
        <taxon>Branchiostoma</taxon>
    </lineage>
</organism>
<dbReference type="Pfam" id="PF00754">
    <property type="entry name" value="F5_F8_type_C"/>
    <property type="match status" value="1"/>
</dbReference>
<dbReference type="Pfam" id="PF00057">
    <property type="entry name" value="Ldl_recept_a"/>
    <property type="match status" value="1"/>
</dbReference>
<feature type="disulfide bond" evidence="2">
    <location>
        <begin position="280"/>
        <end position="295"/>
    </location>
</feature>
<dbReference type="RefSeq" id="XP_035673144.1">
    <property type="nucleotide sequence ID" value="XM_035817251.1"/>
</dbReference>
<comment type="caution">
    <text evidence="2">Lacks conserved residue(s) required for the propagation of feature annotation.</text>
</comment>
<accession>A0A9J7MND4</accession>
<feature type="signal peptide" evidence="3">
    <location>
        <begin position="1"/>
        <end position="28"/>
    </location>
</feature>
<reference evidence="6" key="2">
    <citation type="submission" date="2025-08" db="UniProtKB">
        <authorList>
            <consortium name="RefSeq"/>
        </authorList>
    </citation>
    <scope>IDENTIFICATION</scope>
    <source>
        <strain evidence="6">S238N-H82</strain>
        <tissue evidence="6">Testes</tissue>
    </source>
</reference>
<dbReference type="PROSITE" id="PS50022">
    <property type="entry name" value="FA58C_3"/>
    <property type="match status" value="1"/>
</dbReference>
<gene>
    <name evidence="6" type="primary">LOC118413723</name>
</gene>
<keyword evidence="5" id="KW-1185">Reference proteome</keyword>
<evidence type="ECO:0000313" key="5">
    <source>
        <dbReference type="Proteomes" id="UP000001554"/>
    </source>
</evidence>
<dbReference type="PROSITE" id="PS50068">
    <property type="entry name" value="LDLRA_2"/>
    <property type="match status" value="2"/>
</dbReference>
<dbReference type="InterPro" id="IPR000421">
    <property type="entry name" value="FA58C"/>
</dbReference>
<keyword evidence="3" id="KW-0732">Signal</keyword>
<feature type="chain" id="PRO_5039953145" evidence="3">
    <location>
        <begin position="29"/>
        <end position="338"/>
    </location>
</feature>
<dbReference type="InterPro" id="IPR002172">
    <property type="entry name" value="LDrepeatLR_classA_rpt"/>
</dbReference>
<evidence type="ECO:0000256" key="1">
    <source>
        <dbReference type="ARBA" id="ARBA00023157"/>
    </source>
</evidence>